<keyword evidence="3" id="KW-0418">Kinase</keyword>
<dbReference type="InterPro" id="IPR059117">
    <property type="entry name" value="APS_kinase_dom"/>
</dbReference>
<dbReference type="Gene3D" id="3.40.50.300">
    <property type="entry name" value="P-loop containing nucleotide triphosphate hydrolases"/>
    <property type="match status" value="1"/>
</dbReference>
<dbReference type="RefSeq" id="WP_006706236.1">
    <property type="nucleotide sequence ID" value="NZ_AGCA01000114.1"/>
</dbReference>
<keyword evidence="4" id="KW-1185">Reference proteome</keyword>
<dbReference type="GO" id="GO:0016301">
    <property type="term" value="F:kinase activity"/>
    <property type="evidence" value="ECO:0007669"/>
    <property type="project" value="UniProtKB-KW"/>
</dbReference>
<feature type="domain" description="APS kinase" evidence="2">
    <location>
        <begin position="1"/>
        <end position="46"/>
    </location>
</feature>
<protein>
    <submittedName>
        <fullName evidence="3">Adenylylsulfate kinase</fullName>
    </submittedName>
</protein>
<evidence type="ECO:0000256" key="1">
    <source>
        <dbReference type="ARBA" id="ARBA00022679"/>
    </source>
</evidence>
<evidence type="ECO:0000313" key="3">
    <source>
        <dbReference type="EMBL" id="EGY29485.1"/>
    </source>
</evidence>
<keyword evidence="1" id="KW-0808">Transferase</keyword>
<sequence length="48" mass="5570">MANLMMDAGIIVMTAFISPFKRKRNMARELIGQENFTEVYLSRSLKDM</sequence>
<evidence type="ECO:0000313" key="4">
    <source>
        <dbReference type="Proteomes" id="UP000004116"/>
    </source>
</evidence>
<accession>G2GXP3</accession>
<gene>
    <name evidence="3" type="ORF">Rin_00005360</name>
</gene>
<dbReference type="InterPro" id="IPR027417">
    <property type="entry name" value="P-loop_NTPase"/>
</dbReference>
<organism evidence="3 4">
    <name type="scientific">Candidatus Regiella insecticola 5.15</name>
    <dbReference type="NCBI Taxonomy" id="1005043"/>
    <lineage>
        <taxon>Bacteria</taxon>
        <taxon>Pseudomonadati</taxon>
        <taxon>Pseudomonadota</taxon>
        <taxon>Gammaproteobacteria</taxon>
        <taxon>Enterobacterales</taxon>
        <taxon>Enterobacteriaceae</taxon>
        <taxon>aphid secondary symbionts</taxon>
        <taxon>Candidatus Regiella</taxon>
    </lineage>
</organism>
<evidence type="ECO:0000259" key="2">
    <source>
        <dbReference type="Pfam" id="PF01583"/>
    </source>
</evidence>
<dbReference type="Proteomes" id="UP000004116">
    <property type="component" value="Unassembled WGS sequence"/>
</dbReference>
<reference evidence="3 4" key="1">
    <citation type="journal article" date="2012" name="Genome Res.">
        <title>Genomic basis of endosymbiont-conferred protection against an insect parasitoid.</title>
        <authorList>
            <person name="Hansen A.K."/>
            <person name="Vorburger C."/>
            <person name="Moran N.A."/>
        </authorList>
    </citation>
    <scope>NUCLEOTIDE SEQUENCE [LARGE SCALE GENOMIC DNA]</scope>
    <source>
        <strain evidence="4">R5.15</strain>
    </source>
</reference>
<comment type="caution">
    <text evidence="3">The sequence shown here is derived from an EMBL/GenBank/DDBJ whole genome shotgun (WGS) entry which is preliminary data.</text>
</comment>
<dbReference type="AlphaFoldDB" id="G2GXP3"/>
<name>G2GXP3_9ENTR</name>
<dbReference type="EMBL" id="AGCA01000114">
    <property type="protein sequence ID" value="EGY29485.1"/>
    <property type="molecule type" value="Genomic_DNA"/>
</dbReference>
<dbReference type="Pfam" id="PF01583">
    <property type="entry name" value="APS_kinase"/>
    <property type="match status" value="1"/>
</dbReference>
<proteinExistence type="predicted"/>